<gene>
    <name evidence="2" type="ORF">SAMN04488518_104319</name>
</gene>
<keyword evidence="1" id="KW-1133">Transmembrane helix</keyword>
<keyword evidence="1" id="KW-0812">Transmembrane</keyword>
<evidence type="ECO:0000313" key="2">
    <source>
        <dbReference type="EMBL" id="SFK37091.1"/>
    </source>
</evidence>
<reference evidence="2 3" key="1">
    <citation type="submission" date="2016-10" db="EMBL/GenBank/DDBJ databases">
        <authorList>
            <person name="Varghese N."/>
            <person name="Submissions S."/>
        </authorList>
    </citation>
    <scope>NUCLEOTIDE SEQUENCE [LARGE SCALE GENOMIC DNA]</scope>
    <source>
        <strain evidence="2 3">DSM 16392</strain>
    </source>
</reference>
<protein>
    <submittedName>
        <fullName evidence="2">Uncharacterized protein</fullName>
    </submittedName>
</protein>
<comment type="caution">
    <text evidence="2">The sequence shown here is derived from an EMBL/GenBank/DDBJ whole genome shotgun (WGS) entry which is preliminary data.</text>
</comment>
<evidence type="ECO:0000313" key="3">
    <source>
        <dbReference type="Proteomes" id="UP000199598"/>
    </source>
</evidence>
<dbReference type="Proteomes" id="UP000199598">
    <property type="component" value="Unassembled WGS sequence"/>
</dbReference>
<keyword evidence="3" id="KW-1185">Reference proteome</keyword>
<dbReference type="EMBL" id="FOSK01000004">
    <property type="protein sequence ID" value="SFK37091.1"/>
    <property type="molecule type" value="Genomic_DNA"/>
</dbReference>
<sequence>MTFGLILFICVFLAILGMVVVSEFASRNKPADGMIAGLDADLSKK</sequence>
<evidence type="ECO:0000256" key="1">
    <source>
        <dbReference type="SAM" id="Phobius"/>
    </source>
</evidence>
<accession>A0A1I3Z0M2</accession>
<name>A0A1I3Z0M2_9HYPH</name>
<keyword evidence="1" id="KW-0472">Membrane</keyword>
<proteinExistence type="predicted"/>
<organism evidence="2 3">
    <name type="scientific">Pseudovibrio ascidiaceicola</name>
    <dbReference type="NCBI Taxonomy" id="285279"/>
    <lineage>
        <taxon>Bacteria</taxon>
        <taxon>Pseudomonadati</taxon>
        <taxon>Pseudomonadota</taxon>
        <taxon>Alphaproteobacteria</taxon>
        <taxon>Hyphomicrobiales</taxon>
        <taxon>Stappiaceae</taxon>
        <taxon>Pseudovibrio</taxon>
    </lineage>
</organism>
<feature type="transmembrane region" description="Helical" evidence="1">
    <location>
        <begin position="6"/>
        <end position="25"/>
    </location>
</feature>